<organism evidence="1 2">
    <name type="scientific">Crocosphaera chwakensis CCY0110</name>
    <dbReference type="NCBI Taxonomy" id="391612"/>
    <lineage>
        <taxon>Bacteria</taxon>
        <taxon>Bacillati</taxon>
        <taxon>Cyanobacteriota</taxon>
        <taxon>Cyanophyceae</taxon>
        <taxon>Oscillatoriophycideae</taxon>
        <taxon>Chroococcales</taxon>
        <taxon>Aphanothecaceae</taxon>
        <taxon>Crocosphaera</taxon>
        <taxon>Crocosphaera chwakensis</taxon>
    </lineage>
</organism>
<protein>
    <submittedName>
        <fullName evidence="1">Cupin region</fullName>
    </submittedName>
</protein>
<gene>
    <name evidence="1" type="ORF">CY0110_24891</name>
</gene>
<sequence>MPQQDWLIRDDGDCLAFPSPRQWDLLSATTSYRLHRFLTELDDVVNQAEISKQPETEYLPTLRRLVRKLLLNVYWISQEIPTPSTATGTDVKLLYDESGYPLTLQTEIMLPGTSTTVHNHGTWGVVATLKGEQKNTFWKSVPTAKHPQNIEKVGEQVFQTGDIISFTTGAIHCVEATGNEPTVTLNLYGDTHASKRFKFDPETHKAYHF</sequence>
<dbReference type="OrthoDB" id="7059163at2"/>
<dbReference type="InterPro" id="IPR011051">
    <property type="entry name" value="RmlC_Cupin_sf"/>
</dbReference>
<reference evidence="1 2" key="1">
    <citation type="submission" date="2007-03" db="EMBL/GenBank/DDBJ databases">
        <authorList>
            <person name="Stal L."/>
            <person name="Ferriera S."/>
            <person name="Johnson J."/>
            <person name="Kravitz S."/>
            <person name="Beeson K."/>
            <person name="Sutton G."/>
            <person name="Rogers Y.-H."/>
            <person name="Friedman R."/>
            <person name="Frazier M."/>
            <person name="Venter J.C."/>
        </authorList>
    </citation>
    <scope>NUCLEOTIDE SEQUENCE [LARGE SCALE GENOMIC DNA]</scope>
    <source>
        <strain evidence="1 2">CCY0110</strain>
    </source>
</reference>
<evidence type="ECO:0000313" key="1">
    <source>
        <dbReference type="EMBL" id="EAZ92207.1"/>
    </source>
</evidence>
<dbReference type="SUPFAM" id="SSF51182">
    <property type="entry name" value="RmlC-like cupins"/>
    <property type="match status" value="1"/>
</dbReference>
<dbReference type="InterPro" id="IPR014710">
    <property type="entry name" value="RmlC-like_jellyroll"/>
</dbReference>
<dbReference type="Gene3D" id="2.60.120.10">
    <property type="entry name" value="Jelly Rolls"/>
    <property type="match status" value="1"/>
</dbReference>
<dbReference type="RefSeq" id="WP_008274712.1">
    <property type="nucleotide sequence ID" value="NZ_AAXW01000008.1"/>
</dbReference>
<dbReference type="EMBL" id="AAXW01000008">
    <property type="protein sequence ID" value="EAZ92207.1"/>
    <property type="molecule type" value="Genomic_DNA"/>
</dbReference>
<comment type="caution">
    <text evidence="1">The sequence shown here is derived from an EMBL/GenBank/DDBJ whole genome shotgun (WGS) entry which is preliminary data.</text>
</comment>
<proteinExistence type="predicted"/>
<accession>A3IMV4</accession>
<dbReference type="eggNOG" id="COG5553">
    <property type="taxonomic scope" value="Bacteria"/>
</dbReference>
<name>A3IMV4_9CHRO</name>
<dbReference type="AlphaFoldDB" id="A3IMV4"/>
<evidence type="ECO:0000313" key="2">
    <source>
        <dbReference type="Proteomes" id="UP000003781"/>
    </source>
</evidence>
<keyword evidence="2" id="KW-1185">Reference proteome</keyword>
<dbReference type="Proteomes" id="UP000003781">
    <property type="component" value="Unassembled WGS sequence"/>
</dbReference>